<dbReference type="SUPFAM" id="SSF48350">
    <property type="entry name" value="GTPase activation domain, GAP"/>
    <property type="match status" value="1"/>
</dbReference>
<evidence type="ECO:0000256" key="2">
    <source>
        <dbReference type="ARBA" id="ARBA00010297"/>
    </source>
</evidence>
<dbReference type="FunFam" id="1.10.506.10:FF:000042">
    <property type="entry name" value="Plexin b2a"/>
    <property type="match status" value="1"/>
</dbReference>
<dbReference type="SMART" id="SM00429">
    <property type="entry name" value="IPT"/>
    <property type="match status" value="2"/>
</dbReference>
<proteinExistence type="inferred from homology"/>
<keyword evidence="5" id="KW-0732">Signal</keyword>
<dbReference type="InterPro" id="IPR001627">
    <property type="entry name" value="Semap_dom"/>
</dbReference>
<evidence type="ECO:0000259" key="14">
    <source>
        <dbReference type="PROSITE" id="PS51004"/>
    </source>
</evidence>
<dbReference type="CDD" id="cd12792">
    <property type="entry name" value="RasGAP_plexin_B2"/>
    <property type="match status" value="1"/>
</dbReference>
<dbReference type="InterPro" id="IPR016201">
    <property type="entry name" value="PSI"/>
</dbReference>
<dbReference type="Ensembl" id="ENSDCDT00010071190.1">
    <property type="protein sequence ID" value="ENSDCDP00010060442.1"/>
    <property type="gene ID" value="ENSDCDG00010033354.1"/>
</dbReference>
<keyword evidence="16" id="KW-1185">Reference proteome</keyword>
<dbReference type="GO" id="GO:0017154">
    <property type="term" value="F:semaphorin receptor activity"/>
    <property type="evidence" value="ECO:0007669"/>
    <property type="project" value="InterPro"/>
</dbReference>
<evidence type="ECO:0000256" key="10">
    <source>
        <dbReference type="ARBA" id="ARBA00023170"/>
    </source>
</evidence>
<dbReference type="FunFam" id="2.60.40.10:FF:000203">
    <property type="entry name" value="Plexin B2"/>
    <property type="match status" value="1"/>
</dbReference>
<sequence>MTGLLSLYFVFQTVEIIDDYSLFLEMASWLVLGLLLYSCACESVAENRRTFSSKTAINNVVQDPETGRLYVGAVNFIYQLDQALNQESSLETGPRKDNPQCTPPITPSCPDPKSMDNHNKLLLVHSTNGSLVVCGSLFRGICFLVNLTNINQVLFYSDSKGEKTYVASTEESMSVVGIMSTYTYERDNRTFVVFLVAKGCNSFDGSKLISTRVLQDYKDWVVFENVVETSTVQAGPFMQRYLHNFRYVFKDSSFVYFLFSRTTGMGDKVNFTFVARMCEKDSHYYSYTELQLNCSASNKYNKIQAAYVEAVGQELAQNMSASGQYGLVMPSEKVVFAVFSSDDDSSSSALCLYPLRLIDSKLKKVISACYNNKGKSTSGEVAYNQKDMAENFKCGDEFLPSPLAGKAEFGLSTKEVYTRTGLLTAIAVSVENQHTVAFLGTKGGEVFKVRLSLQDGLTITKVPVQMCHLKTDCQSCMSLRDPYCGWCVLEGKCSRKSECKRGEETNVWLWSPKQQCVTIHAFQPPNLSCKMTGEVISLSLSLTLSLTHTHTHTHTHTTTLLHSLPPSPVSHRETHTRRGNCNLFIVLTSSLYFYLLSCDWLCFRCITCVTSKWGCQWNTQDHICSDSDKSGESCPQFENPNPLLIPVGHKTPISFQGKNLDVYTVNGVPHSPSAYLAQSHSPLACVHVCHLCAVSLSPQFAFDKTQEVNVSFHIKDTETDKKIDSTLKVVLYNCSVGREDCSLCKNADVKYSCVWCATTSSCVYQELCTLDEAKQCPAPKITDITPRFGPMNGNIAVTIRGSNLGIKKEDINRIEVAGEPCVHQEEKYSVSTSVVCKIGPVRRPLALEMPVEDSKEGEVKVELKDGRVGTSNFFFKYQNPKPKSVTPGKGPAAGGTVITISGTHLDTASKEDISISIGGVPCTYSATDMLVFWCSGGRRITVSGAGFDLIQEVSMVVASTEDSPTQSDSVKVWSLYSRFSKAMTASEAEAFVGDSRCNVTILNDDYLFLEAPLVRPTSRSRRQRRDTTADMLDLVIKFGNGEWKVGSVEYLKPYEVPLAIIIPSVIIPMLLFILVSVYLEWRGINGSQQAEREYEKVKRQLGNLEESVRERCKKEFTDLMIEMEDHTSDLSEARIPFLDYKTYTDRVFFLPSKDGANDVMITGKLDIPESRRTIVAQALNQFSNLLNSKTFLINFIRTLEGRPDFNARARVYFASLLTVALHGKLEYYTDIMRTLLLELMEEHVHSKNPKLMLRRSETVVERMLCNWMSICLYQFLKDTAGEPLYKLFKAIKHQVEKGPVDAKLKKAKYTLNDTGLLGDDVEYFVLTLQVLVHGEGPDVTPVKVLNCDTISQVKEKIIEQVYRNLPYSQRPKVESVALEWRPGSTGQILSDLDLTSQKEGRWRRLNTLAHYNVRDNATLVLSRVLHTQQSIDQNQDAHEERNALLEDDKVFHLVRSADDMEEVKSKRGSIKDKATTKAITEIYLTRLLSVKGTLQQFVDDFFRSVLCSGAVVPPAVKYFFDFLDEQAQKHDIVDEETIHIWKTNSLPLRFWVNILKNPHFIFDVHVTEVVDASLSVIAQTFMDACTKTEHKLSRESPSNKLLYAKEIPTYKKMVEDYYKGIRQMVQVSDQDMNTHLAEISRSHTDKLNTQVALHQLYQYASKYYDGIISSLDEDPAAQSRQLTLRLQQIAAALENKVTDL</sequence>
<keyword evidence="3" id="KW-1003">Cell membrane</keyword>
<dbReference type="Pfam" id="PF01403">
    <property type="entry name" value="Sema"/>
    <property type="match status" value="1"/>
</dbReference>
<dbReference type="GO" id="GO:0002116">
    <property type="term" value="C:semaphorin receptor complex"/>
    <property type="evidence" value="ECO:0007669"/>
    <property type="project" value="TreeGrafter"/>
</dbReference>
<dbReference type="GO" id="GO:0007162">
    <property type="term" value="P:negative regulation of cell adhesion"/>
    <property type="evidence" value="ECO:0007669"/>
    <property type="project" value="TreeGrafter"/>
</dbReference>
<dbReference type="Proteomes" id="UP000694580">
    <property type="component" value="Chromosome 15"/>
</dbReference>
<dbReference type="GO" id="GO:0007411">
    <property type="term" value="P:axon guidance"/>
    <property type="evidence" value="ECO:0007669"/>
    <property type="project" value="UniProtKB-ARBA"/>
</dbReference>
<dbReference type="InterPro" id="IPR014756">
    <property type="entry name" value="Ig_E-set"/>
</dbReference>
<keyword evidence="11" id="KW-0325">Glycoprotein</keyword>
<evidence type="ECO:0000256" key="3">
    <source>
        <dbReference type="ARBA" id="ARBA00022475"/>
    </source>
</evidence>
<dbReference type="InterPro" id="IPR057533">
    <property type="entry name" value="PSI_Plexin-B"/>
</dbReference>
<evidence type="ECO:0000256" key="12">
    <source>
        <dbReference type="PROSITE-ProRule" id="PRU00352"/>
    </source>
</evidence>
<dbReference type="InterPro" id="IPR002165">
    <property type="entry name" value="Plexin_repeat"/>
</dbReference>
<dbReference type="Pfam" id="PF24479">
    <property type="entry name" value="PSI_PlexinA-B"/>
    <property type="match status" value="1"/>
</dbReference>
<evidence type="ECO:0000256" key="4">
    <source>
        <dbReference type="ARBA" id="ARBA00022692"/>
    </source>
</evidence>
<dbReference type="Pfam" id="PF24317">
    <property type="entry name" value="PSI_Plexin-B"/>
    <property type="match status" value="1"/>
</dbReference>
<comment type="similarity">
    <text evidence="2">Belongs to the plexin family.</text>
</comment>
<dbReference type="Pfam" id="PF08337">
    <property type="entry name" value="Plexin_cytopl"/>
    <property type="match status" value="1"/>
</dbReference>
<dbReference type="SMART" id="SM00630">
    <property type="entry name" value="Sema"/>
    <property type="match status" value="1"/>
</dbReference>
<evidence type="ECO:0000256" key="11">
    <source>
        <dbReference type="ARBA" id="ARBA00023180"/>
    </source>
</evidence>
<dbReference type="InterPro" id="IPR008936">
    <property type="entry name" value="Rho_GTPase_activation_prot"/>
</dbReference>
<gene>
    <name evidence="15" type="primary">PLXNB2</name>
</gene>
<evidence type="ECO:0000256" key="8">
    <source>
        <dbReference type="ARBA" id="ARBA00023136"/>
    </source>
</evidence>
<keyword evidence="8" id="KW-0472">Membrane</keyword>
<evidence type="ECO:0000256" key="9">
    <source>
        <dbReference type="ARBA" id="ARBA00023157"/>
    </source>
</evidence>
<name>A0AAY4ERZ5_9TELE</name>
<keyword evidence="4" id="KW-0812">Transmembrane</keyword>
<dbReference type="Pfam" id="PF01833">
    <property type="entry name" value="TIG"/>
    <property type="match status" value="2"/>
</dbReference>
<dbReference type="InterPro" id="IPR046800">
    <property type="entry name" value="Plexin_RBD"/>
</dbReference>
<dbReference type="FunFam" id="3.10.20.90:FF:000102">
    <property type="entry name" value="Plexin B2"/>
    <property type="match status" value="1"/>
</dbReference>
<dbReference type="InterPro" id="IPR013783">
    <property type="entry name" value="Ig-like_fold"/>
</dbReference>
<dbReference type="FunFam" id="1.10.506.10:FF:000035">
    <property type="entry name" value="Plexin b2a"/>
    <property type="match status" value="1"/>
</dbReference>
<dbReference type="InterPro" id="IPR013548">
    <property type="entry name" value="Plexin_cytoplasmic_RasGAP_dom"/>
</dbReference>
<reference evidence="15 16" key="1">
    <citation type="submission" date="2020-06" db="EMBL/GenBank/DDBJ databases">
        <authorList>
            <consortium name="Wellcome Sanger Institute Data Sharing"/>
        </authorList>
    </citation>
    <scope>NUCLEOTIDE SEQUENCE [LARGE SCALE GENOMIC DNA]</scope>
</reference>
<dbReference type="SUPFAM" id="SSF81296">
    <property type="entry name" value="E set domains"/>
    <property type="match status" value="2"/>
</dbReference>
<evidence type="ECO:0000256" key="5">
    <source>
        <dbReference type="ARBA" id="ARBA00022729"/>
    </source>
</evidence>
<keyword evidence="9" id="KW-1015">Disulfide bond</keyword>
<feature type="compositionally biased region" description="Pro residues" evidence="13">
    <location>
        <begin position="101"/>
        <end position="110"/>
    </location>
</feature>
<dbReference type="Pfam" id="PF20170">
    <property type="entry name" value="Plexin_RBD"/>
    <property type="match status" value="1"/>
</dbReference>
<keyword evidence="10" id="KW-0675">Receptor</keyword>
<feature type="region of interest" description="Disordered" evidence="13">
    <location>
        <begin position="88"/>
        <end position="110"/>
    </location>
</feature>
<evidence type="ECO:0000313" key="16">
    <source>
        <dbReference type="Proteomes" id="UP000694580"/>
    </source>
</evidence>
<evidence type="ECO:0000256" key="1">
    <source>
        <dbReference type="ARBA" id="ARBA00004251"/>
    </source>
</evidence>
<evidence type="ECO:0000256" key="6">
    <source>
        <dbReference type="ARBA" id="ARBA00022737"/>
    </source>
</evidence>
<comment type="subcellular location">
    <subcellularLocation>
        <location evidence="1">Cell membrane</location>
        <topology evidence="1">Single-pass type I membrane protein</topology>
    </subcellularLocation>
</comment>
<dbReference type="Gene3D" id="3.30.1680.10">
    <property type="entry name" value="ligand-binding face of the semaphorins, domain 2"/>
    <property type="match status" value="1"/>
</dbReference>
<dbReference type="GeneTree" id="ENSGT01150000286928"/>
<dbReference type="SUPFAM" id="SSF103575">
    <property type="entry name" value="Plexin repeat"/>
    <property type="match status" value="1"/>
</dbReference>
<dbReference type="InterPro" id="IPR031148">
    <property type="entry name" value="Plexin"/>
</dbReference>
<dbReference type="Gene3D" id="2.60.40.10">
    <property type="entry name" value="Immunoglobulins"/>
    <property type="match status" value="2"/>
</dbReference>
<dbReference type="PANTHER" id="PTHR22625:SF9">
    <property type="entry name" value="PLEXIN-B2"/>
    <property type="match status" value="1"/>
</dbReference>
<reference evidence="15" key="2">
    <citation type="submission" date="2025-08" db="UniProtKB">
        <authorList>
            <consortium name="Ensembl"/>
        </authorList>
    </citation>
    <scope>IDENTIFICATION</scope>
</reference>
<dbReference type="GO" id="GO:0050772">
    <property type="term" value="P:positive regulation of axonogenesis"/>
    <property type="evidence" value="ECO:0007669"/>
    <property type="project" value="TreeGrafter"/>
</dbReference>
<dbReference type="SUPFAM" id="SSF101912">
    <property type="entry name" value="Sema domain"/>
    <property type="match status" value="1"/>
</dbReference>
<organism evidence="15 16">
    <name type="scientific">Denticeps clupeoides</name>
    <name type="common">denticle herring</name>
    <dbReference type="NCBI Taxonomy" id="299321"/>
    <lineage>
        <taxon>Eukaryota</taxon>
        <taxon>Metazoa</taxon>
        <taxon>Chordata</taxon>
        <taxon>Craniata</taxon>
        <taxon>Vertebrata</taxon>
        <taxon>Euteleostomi</taxon>
        <taxon>Actinopterygii</taxon>
        <taxon>Neopterygii</taxon>
        <taxon>Teleostei</taxon>
        <taxon>Clupei</taxon>
        <taxon>Clupeiformes</taxon>
        <taxon>Denticipitoidei</taxon>
        <taxon>Denticipitidae</taxon>
        <taxon>Denticeps</taxon>
    </lineage>
</organism>
<dbReference type="InterPro" id="IPR015943">
    <property type="entry name" value="WD40/YVTN_repeat-like_dom_sf"/>
</dbReference>
<keyword evidence="6" id="KW-0677">Repeat</keyword>
<accession>A0AAY4ERZ5</accession>
<comment type="caution">
    <text evidence="12">Lacks conserved residue(s) required for the propagation of feature annotation.</text>
</comment>
<dbReference type="GO" id="GO:0005886">
    <property type="term" value="C:plasma membrane"/>
    <property type="evidence" value="ECO:0007669"/>
    <property type="project" value="UniProtKB-SubCell"/>
</dbReference>
<dbReference type="InterPro" id="IPR036352">
    <property type="entry name" value="Semap_dom_sf"/>
</dbReference>
<protein>
    <recommendedName>
        <fullName evidence="14">Sema domain-containing protein</fullName>
    </recommendedName>
</protein>
<dbReference type="GO" id="GO:0008360">
    <property type="term" value="P:regulation of cell shape"/>
    <property type="evidence" value="ECO:0007669"/>
    <property type="project" value="TreeGrafter"/>
</dbReference>
<keyword evidence="7" id="KW-1133">Transmembrane helix</keyword>
<feature type="domain" description="Sema" evidence="14">
    <location>
        <begin position="33"/>
        <end position="522"/>
    </location>
</feature>
<dbReference type="SMART" id="SM00423">
    <property type="entry name" value="PSI"/>
    <property type="match status" value="2"/>
</dbReference>
<evidence type="ECO:0000313" key="15">
    <source>
        <dbReference type="Ensembl" id="ENSDCDP00010060442.1"/>
    </source>
</evidence>
<dbReference type="InterPro" id="IPR002909">
    <property type="entry name" value="IPT_dom"/>
</dbReference>
<dbReference type="Gene3D" id="3.10.20.90">
    <property type="entry name" value="Phosphatidylinositol 3-kinase Catalytic Subunit, Chain A, domain 1"/>
    <property type="match status" value="1"/>
</dbReference>
<evidence type="ECO:0000256" key="7">
    <source>
        <dbReference type="ARBA" id="ARBA00022989"/>
    </source>
</evidence>
<dbReference type="Gene3D" id="1.10.506.10">
    <property type="entry name" value="GTPase Activation - p120gap, domain 1"/>
    <property type="match status" value="2"/>
</dbReference>
<dbReference type="GO" id="GO:0030334">
    <property type="term" value="P:regulation of cell migration"/>
    <property type="evidence" value="ECO:0007669"/>
    <property type="project" value="TreeGrafter"/>
</dbReference>
<reference evidence="15" key="3">
    <citation type="submission" date="2025-09" db="UniProtKB">
        <authorList>
            <consortium name="Ensembl"/>
        </authorList>
    </citation>
    <scope>IDENTIFICATION</scope>
</reference>
<dbReference type="Gene3D" id="2.130.10.10">
    <property type="entry name" value="YVTN repeat-like/Quinoprotein amine dehydrogenase"/>
    <property type="match status" value="1"/>
</dbReference>
<dbReference type="PANTHER" id="PTHR22625">
    <property type="entry name" value="PLEXIN"/>
    <property type="match status" value="1"/>
</dbReference>
<dbReference type="PROSITE" id="PS51004">
    <property type="entry name" value="SEMA"/>
    <property type="match status" value="1"/>
</dbReference>
<dbReference type="Pfam" id="PF01437">
    <property type="entry name" value="PSI"/>
    <property type="match status" value="1"/>
</dbReference>
<evidence type="ECO:0000256" key="13">
    <source>
        <dbReference type="SAM" id="MobiDB-lite"/>
    </source>
</evidence>